<proteinExistence type="predicted"/>
<dbReference type="Pfam" id="PF13456">
    <property type="entry name" value="RVT_3"/>
    <property type="match status" value="1"/>
</dbReference>
<dbReference type="Gene3D" id="3.30.420.10">
    <property type="entry name" value="Ribonuclease H-like superfamily/Ribonuclease H"/>
    <property type="match status" value="1"/>
</dbReference>
<dbReference type="AlphaFoldDB" id="A0A7J9FC18"/>
<accession>A0A7J9FC18</accession>
<gene>
    <name evidence="2" type="ORF">Gotri_000677</name>
</gene>
<keyword evidence="3" id="KW-1185">Reference proteome</keyword>
<comment type="caution">
    <text evidence="2">The sequence shown here is derived from an EMBL/GenBank/DDBJ whole genome shotgun (WGS) entry which is preliminary data.</text>
</comment>
<protein>
    <recommendedName>
        <fullName evidence="1">RNase H type-1 domain-containing protein</fullName>
    </recommendedName>
</protein>
<dbReference type="EMBL" id="JABEZW010000013">
    <property type="protein sequence ID" value="MBA0782856.1"/>
    <property type="molecule type" value="Genomic_DNA"/>
</dbReference>
<evidence type="ECO:0000313" key="3">
    <source>
        <dbReference type="Proteomes" id="UP000593568"/>
    </source>
</evidence>
<evidence type="ECO:0000313" key="2">
    <source>
        <dbReference type="EMBL" id="MBA0782856.1"/>
    </source>
</evidence>
<organism evidence="2 3">
    <name type="scientific">Gossypium trilobum</name>
    <dbReference type="NCBI Taxonomy" id="34281"/>
    <lineage>
        <taxon>Eukaryota</taxon>
        <taxon>Viridiplantae</taxon>
        <taxon>Streptophyta</taxon>
        <taxon>Embryophyta</taxon>
        <taxon>Tracheophyta</taxon>
        <taxon>Spermatophyta</taxon>
        <taxon>Magnoliopsida</taxon>
        <taxon>eudicotyledons</taxon>
        <taxon>Gunneridae</taxon>
        <taxon>Pentapetalae</taxon>
        <taxon>rosids</taxon>
        <taxon>malvids</taxon>
        <taxon>Malvales</taxon>
        <taxon>Malvaceae</taxon>
        <taxon>Malvoideae</taxon>
        <taxon>Gossypium</taxon>
    </lineage>
</organism>
<reference evidence="2 3" key="1">
    <citation type="journal article" date="2019" name="Genome Biol. Evol.">
        <title>Insights into the evolution of the New World diploid cottons (Gossypium, subgenus Houzingenia) based on genome sequencing.</title>
        <authorList>
            <person name="Grover C.E."/>
            <person name="Arick M.A. 2nd"/>
            <person name="Thrash A."/>
            <person name="Conover J.L."/>
            <person name="Sanders W.S."/>
            <person name="Peterson D.G."/>
            <person name="Frelichowski J.E."/>
            <person name="Scheffler J.A."/>
            <person name="Scheffler B.E."/>
            <person name="Wendel J.F."/>
        </authorList>
    </citation>
    <scope>NUCLEOTIDE SEQUENCE [LARGE SCALE GENOMIC DNA]</scope>
    <source>
        <strain evidence="2">8</strain>
        <tissue evidence="2">Leaf</tissue>
    </source>
</reference>
<feature type="domain" description="RNase H type-1" evidence="1">
    <location>
        <begin position="8"/>
        <end position="45"/>
    </location>
</feature>
<sequence>MEDSSGNSNSAIVRRIHHILKRVEQWKIQYIPREDNLIADSLAKTVR</sequence>
<dbReference type="InterPro" id="IPR002156">
    <property type="entry name" value="RNaseH_domain"/>
</dbReference>
<dbReference type="GO" id="GO:0003676">
    <property type="term" value="F:nucleic acid binding"/>
    <property type="evidence" value="ECO:0007669"/>
    <property type="project" value="InterPro"/>
</dbReference>
<name>A0A7J9FC18_9ROSI</name>
<dbReference type="Proteomes" id="UP000593568">
    <property type="component" value="Unassembled WGS sequence"/>
</dbReference>
<dbReference type="GO" id="GO:0004523">
    <property type="term" value="F:RNA-DNA hybrid ribonuclease activity"/>
    <property type="evidence" value="ECO:0007669"/>
    <property type="project" value="InterPro"/>
</dbReference>
<dbReference type="InterPro" id="IPR036397">
    <property type="entry name" value="RNaseH_sf"/>
</dbReference>
<evidence type="ECO:0000259" key="1">
    <source>
        <dbReference type="Pfam" id="PF13456"/>
    </source>
</evidence>